<comment type="caution">
    <text evidence="1">The sequence shown here is derived from an EMBL/GenBank/DDBJ whole genome shotgun (WGS) entry which is preliminary data.</text>
</comment>
<dbReference type="Pfam" id="PF07224">
    <property type="entry name" value="Chlorophyllase"/>
    <property type="match status" value="1"/>
</dbReference>
<accession>A0A8J6UCZ4</accession>
<dbReference type="RefSeq" id="WP_188230336.1">
    <property type="nucleotide sequence ID" value="NZ_JACVXB010000004.1"/>
</dbReference>
<dbReference type="PANTHER" id="PTHR33428:SF14">
    <property type="entry name" value="CARBOXYLESTERASE TYPE B DOMAIN-CONTAINING PROTEIN"/>
    <property type="match status" value="1"/>
</dbReference>
<dbReference type="Proteomes" id="UP000600588">
    <property type="component" value="Unassembled WGS sequence"/>
</dbReference>
<sequence length="287" mass="31326">MKKSITSIVFLFVISNSIFGQEIKRKVIDLGGSGPYKAIAVREETLPDFVVYRPEKLKKAVKKEGLLPLMVFANGACANTSITHERVLSEIASHGYIVVAIGALKLANDENWESTEAHMLIGAMDWLVAQNANPGSDYCQSLDLSKIAAGGQSCGGAQVMAVAKDPRIQTYMMFNSGMGDMIMAGASTKSLADTHGSVVYIVGGEEDIATNNAKLDYQRINHVPVAFANMLDGNHGGTFNEKYGGAFARMALNWLDWQLKGQKDKSAVFLEPDLSDFPNWFMRTKNF</sequence>
<reference evidence="1 2" key="1">
    <citation type="submission" date="2020-09" db="EMBL/GenBank/DDBJ databases">
        <title>TT11 complete genome.</title>
        <authorList>
            <person name="Wu Z."/>
        </authorList>
    </citation>
    <scope>NUCLEOTIDE SEQUENCE [LARGE SCALE GENOMIC DNA]</scope>
    <source>
        <strain evidence="1 2">TT11</strain>
    </source>
</reference>
<dbReference type="AlphaFoldDB" id="A0A8J6UCZ4"/>
<evidence type="ECO:0000313" key="1">
    <source>
        <dbReference type="EMBL" id="MBD0832544.1"/>
    </source>
</evidence>
<dbReference type="InterPro" id="IPR029058">
    <property type="entry name" value="AB_hydrolase_fold"/>
</dbReference>
<dbReference type="PANTHER" id="PTHR33428">
    <property type="entry name" value="CHLOROPHYLLASE-2, CHLOROPLASTIC"/>
    <property type="match status" value="1"/>
</dbReference>
<gene>
    <name evidence="1" type="ORF">ICJ83_10415</name>
</gene>
<dbReference type="SUPFAM" id="SSF53474">
    <property type="entry name" value="alpha/beta-Hydrolases"/>
    <property type="match status" value="1"/>
</dbReference>
<organism evidence="1 2">
    <name type="scientific">Aestuariibaculum sediminum</name>
    <dbReference type="NCBI Taxonomy" id="2770637"/>
    <lineage>
        <taxon>Bacteria</taxon>
        <taxon>Pseudomonadati</taxon>
        <taxon>Bacteroidota</taxon>
        <taxon>Flavobacteriia</taxon>
        <taxon>Flavobacteriales</taxon>
        <taxon>Flavobacteriaceae</taxon>
    </lineage>
</organism>
<keyword evidence="1" id="KW-0378">Hydrolase</keyword>
<dbReference type="GO" id="GO:0016787">
    <property type="term" value="F:hydrolase activity"/>
    <property type="evidence" value="ECO:0007669"/>
    <property type="project" value="UniProtKB-KW"/>
</dbReference>
<proteinExistence type="predicted"/>
<name>A0A8J6UCZ4_9FLAO</name>
<dbReference type="Gene3D" id="3.40.50.1820">
    <property type="entry name" value="alpha/beta hydrolase"/>
    <property type="match status" value="1"/>
</dbReference>
<evidence type="ECO:0000313" key="2">
    <source>
        <dbReference type="Proteomes" id="UP000600588"/>
    </source>
</evidence>
<dbReference type="InterPro" id="IPR017395">
    <property type="entry name" value="Chlorophyllase-like"/>
</dbReference>
<dbReference type="EMBL" id="JACVXB010000004">
    <property type="protein sequence ID" value="MBD0832544.1"/>
    <property type="molecule type" value="Genomic_DNA"/>
</dbReference>
<keyword evidence="2" id="KW-1185">Reference proteome</keyword>
<protein>
    <submittedName>
        <fullName evidence="1">Alpha/beta hydrolase</fullName>
    </submittedName>
</protein>